<feature type="domain" description="Helicase C-terminal" evidence="4">
    <location>
        <begin position="1187"/>
        <end position="1348"/>
    </location>
</feature>
<accession>A0A7Y0DVW1</accession>
<dbReference type="SUPFAM" id="SSF52540">
    <property type="entry name" value="P-loop containing nucleoside triphosphate hydrolases"/>
    <property type="match status" value="2"/>
</dbReference>
<dbReference type="PANTHER" id="PTHR10799">
    <property type="entry name" value="SNF2/RAD54 HELICASE FAMILY"/>
    <property type="match status" value="1"/>
</dbReference>
<dbReference type="InterPro" id="IPR027417">
    <property type="entry name" value="P-loop_NTPase"/>
</dbReference>
<dbReference type="InterPro" id="IPR000330">
    <property type="entry name" value="SNF2_N"/>
</dbReference>
<dbReference type="SMART" id="SM00490">
    <property type="entry name" value="HELICc"/>
    <property type="match status" value="1"/>
</dbReference>
<dbReference type="CDD" id="cd18793">
    <property type="entry name" value="SF2_C_SNF"/>
    <property type="match status" value="1"/>
</dbReference>
<dbReference type="GO" id="GO:0004386">
    <property type="term" value="F:helicase activity"/>
    <property type="evidence" value="ECO:0007669"/>
    <property type="project" value="UniProtKB-KW"/>
</dbReference>
<sequence>MSLSTLPPATTDHDQKQLCVLLALIISRSSHGYNNSVQQLTKRLYSHIKNGYSFSQAEVAKYTKQLESNNLIWKLPYGVDFRISVSAVAYVAINAIKYQPILLHAFLAESQKNYYYHDQAVHFMHLLFNDLDRTKSGKKPLPVDLSLELDKVFVNLLTQSPYGEQLWQCLPEQWQQLCLDNFIRGQFFNLTSEPAWPTLIAKVLPATELRKRIYFNENLAILLQEDNFAELLDDKRDHVLATFYEANTNAIKGQFIDVALLQYKSALTAFRKNFGKGSYPTEITGLLYTVCLFISATAGDIKQLNTCRKWYQKNLGEFSHPSQAVDYLLEEDLANYQNYALKNSLTHLLSNPNALAPLFCLLLAIIKNATDEQVNHLRGDTELLKQLNSAISPHQHWLAEQCQHLVNWLSDDTPLPNTGLLQHFIRVPQWQRWLNNISQIDTPTAQQRIIWQLDLTHLDLPLIQAKVQQLNAKGEWTKGRKVNAQDLAYNQYQDALTSADHNLVHVLNNHADSGYHEIHATAAVLQALIGFKGLEDHKGQPLKLIKGEFVIEIAQDSNDCYRLVMQPSISDPDCDFLLIHSHENCYQVFAIDDKQLKLLQLFEQQPNNLTAEKLPQLNAALQVLANEHHISSQRTEFAHINNVRQGLCEFAAVIALTQLGININFYAMPNGVDGPWVEPGIGALTLAHTDDDQTDSIVIKRDLKAEQKAFRKLLKNMAGLFADRQSPQHNQIQQQFYLPEDISQAIELLEAAQKAQSLVLSWDETSQGMKVAKSQHLSLNLNDDNDWLSVSGKISLPSGQIYELQTLLKAPRRGSILEFSEGNSLLLDQRLTNLLNRLEGMQNIDKHNPSDELRIANARALPLQQSIADLGDVTFGDNWKTRLAKFEQTIDPTLPAHLVHILRDYQVVGVKWLMQLANWGLNACLADDMGLGKTLQTLTVLQMRSNLGASVVVAPKSVCHNWQVESERFAPALHVKIIESATTCADILATAGKHDLVIVSYGLLPLIGEQLAQFSFANIVFDEAQAIKNPLSLRAKAAFSLNGQFKIALSGTPIENHLGELWSLFNFLMPGFLHTLPVFKKRFGNADKNQQQADTLKTLIAPFILRRTKQTVLTELPEKTEINLTFALSEKEQALYEATRLNALEQANQEDSQYITILASLTKLRRACIAPQLLLENSKLPSSKLDTAEAIIEELLENNHQALIFSQFVDVLKLVEKRLQKRGINYCYLDGSMSANKRKQQVDTFQAGHAPLFLISLKAGGTGLNLTAADYVLHLDPWWNPAVEQQASDRAHRLGQTRPVTVYRLIAQNTIEEKILQLHEHKQALADKVLAGSGDAGQMSKDQLLALLSNSEM</sequence>
<evidence type="ECO:0000313" key="5">
    <source>
        <dbReference type="EMBL" id="NMM41671.1"/>
    </source>
</evidence>
<dbReference type="GO" id="GO:0016787">
    <property type="term" value="F:hydrolase activity"/>
    <property type="evidence" value="ECO:0007669"/>
    <property type="project" value="UniProtKB-KW"/>
</dbReference>
<dbReference type="Pfam" id="PF00176">
    <property type="entry name" value="SNF2-rel_dom"/>
    <property type="match status" value="1"/>
</dbReference>
<dbReference type="GO" id="GO:0005524">
    <property type="term" value="F:ATP binding"/>
    <property type="evidence" value="ECO:0007669"/>
    <property type="project" value="InterPro"/>
</dbReference>
<dbReference type="EMBL" id="JABBMT010000020">
    <property type="protein sequence ID" value="NMM41671.1"/>
    <property type="molecule type" value="Genomic_DNA"/>
</dbReference>
<keyword evidence="2 5" id="KW-0067">ATP-binding</keyword>
<organism evidence="5 6">
    <name type="scientific">Pseudoalteromonas arctica</name>
    <dbReference type="NCBI Taxonomy" id="394751"/>
    <lineage>
        <taxon>Bacteria</taxon>
        <taxon>Pseudomonadati</taxon>
        <taxon>Pseudomonadota</taxon>
        <taxon>Gammaproteobacteria</taxon>
        <taxon>Alteromonadales</taxon>
        <taxon>Pseudoalteromonadaceae</taxon>
        <taxon>Pseudoalteromonas</taxon>
    </lineage>
</organism>
<dbReference type="InterPro" id="IPR049730">
    <property type="entry name" value="SNF2/RAD54-like_C"/>
</dbReference>
<dbReference type="InterPro" id="IPR038718">
    <property type="entry name" value="SNF2-like_sf"/>
</dbReference>
<dbReference type="Gene3D" id="3.40.50.300">
    <property type="entry name" value="P-loop containing nucleotide triphosphate hydrolases"/>
    <property type="match status" value="1"/>
</dbReference>
<keyword evidence="1" id="KW-0378">Hydrolase</keyword>
<dbReference type="RefSeq" id="WP_169020644.1">
    <property type="nucleotide sequence ID" value="NZ_JABBMT010000020.1"/>
</dbReference>
<keyword evidence="2 5" id="KW-0547">Nucleotide-binding</keyword>
<name>A0A7Y0DVW1_9GAMM</name>
<reference evidence="5" key="1">
    <citation type="submission" date="2020-04" db="EMBL/GenBank/DDBJ databases">
        <title>Genome Sequencing for Pseudoaltermonas arctica.</title>
        <authorList>
            <person name="Elkins N.S."/>
        </authorList>
    </citation>
    <scope>NUCLEOTIDE SEQUENCE [LARGE SCALE GENOMIC DNA]</scope>
    <source>
        <strain evidence="5">NEC-BIFX-2020_0012</strain>
    </source>
</reference>
<gene>
    <name evidence="5" type="ORF">HHO47_12785</name>
</gene>
<dbReference type="Pfam" id="PF00271">
    <property type="entry name" value="Helicase_C"/>
    <property type="match status" value="1"/>
</dbReference>
<feature type="domain" description="Helicase ATP-binding" evidence="3">
    <location>
        <begin position="914"/>
        <end position="1071"/>
    </location>
</feature>
<dbReference type="PROSITE" id="PS51192">
    <property type="entry name" value="HELICASE_ATP_BIND_1"/>
    <property type="match status" value="1"/>
</dbReference>
<dbReference type="SMART" id="SM00487">
    <property type="entry name" value="DEXDc"/>
    <property type="match status" value="1"/>
</dbReference>
<proteinExistence type="predicted"/>
<protein>
    <submittedName>
        <fullName evidence="5">DEAD/DEAH box helicase</fullName>
    </submittedName>
</protein>
<comment type="caution">
    <text evidence="5">The sequence shown here is derived from an EMBL/GenBank/DDBJ whole genome shotgun (WGS) entry which is preliminary data.</text>
</comment>
<keyword evidence="6" id="KW-1185">Reference proteome</keyword>
<evidence type="ECO:0000259" key="3">
    <source>
        <dbReference type="PROSITE" id="PS51192"/>
    </source>
</evidence>
<dbReference type="PROSITE" id="PS51194">
    <property type="entry name" value="HELICASE_CTER"/>
    <property type="match status" value="1"/>
</dbReference>
<dbReference type="InterPro" id="IPR001650">
    <property type="entry name" value="Helicase_C-like"/>
</dbReference>
<evidence type="ECO:0000259" key="4">
    <source>
        <dbReference type="PROSITE" id="PS51194"/>
    </source>
</evidence>
<evidence type="ECO:0000256" key="1">
    <source>
        <dbReference type="ARBA" id="ARBA00022801"/>
    </source>
</evidence>
<dbReference type="InterPro" id="IPR014001">
    <property type="entry name" value="Helicase_ATP-bd"/>
</dbReference>
<evidence type="ECO:0000313" key="6">
    <source>
        <dbReference type="Proteomes" id="UP000570493"/>
    </source>
</evidence>
<evidence type="ECO:0000256" key="2">
    <source>
        <dbReference type="ARBA" id="ARBA00022806"/>
    </source>
</evidence>
<dbReference type="Gene3D" id="3.40.50.10810">
    <property type="entry name" value="Tandem AAA-ATPase domain"/>
    <property type="match status" value="1"/>
</dbReference>
<dbReference type="Proteomes" id="UP000570493">
    <property type="component" value="Unassembled WGS sequence"/>
</dbReference>
<keyword evidence="2 5" id="KW-0347">Helicase</keyword>